<evidence type="ECO:0000259" key="7">
    <source>
        <dbReference type="Pfam" id="PF00176"/>
    </source>
</evidence>
<dbReference type="STRING" id="4081.K4CKY8"/>
<dbReference type="Gramene" id="Solyc08g061990.1.1">
    <property type="protein sequence ID" value="Solyc08g061990.1.1"/>
    <property type="gene ID" value="Solyc08g061990.1"/>
</dbReference>
<comment type="subcellular location">
    <subcellularLocation>
        <location evidence="1">Nucleus</location>
    </subcellularLocation>
</comment>
<reference evidence="8" key="1">
    <citation type="journal article" date="2012" name="Nature">
        <title>The tomato genome sequence provides insights into fleshy fruit evolution.</title>
        <authorList>
            <consortium name="Tomato Genome Consortium"/>
        </authorList>
    </citation>
    <scope>NUCLEOTIDE SEQUENCE [LARGE SCALE GENOMIC DNA]</scope>
    <source>
        <strain evidence="8">cv. Heinz 1706</strain>
    </source>
</reference>
<dbReference type="CDD" id="cd18793">
    <property type="entry name" value="SF2_C_SNF"/>
    <property type="match status" value="1"/>
</dbReference>
<dbReference type="EnsemblPlants" id="Solyc08g061990.1.1">
    <property type="protein sequence ID" value="Solyc08g061990.1.1"/>
    <property type="gene ID" value="Solyc08g061990.1"/>
</dbReference>
<organism evidence="8">
    <name type="scientific">Solanum lycopersicum</name>
    <name type="common">Tomato</name>
    <name type="synonym">Lycopersicon esculentum</name>
    <dbReference type="NCBI Taxonomy" id="4081"/>
    <lineage>
        <taxon>Eukaryota</taxon>
        <taxon>Viridiplantae</taxon>
        <taxon>Streptophyta</taxon>
        <taxon>Embryophyta</taxon>
        <taxon>Tracheophyta</taxon>
        <taxon>Spermatophyta</taxon>
        <taxon>Magnoliopsida</taxon>
        <taxon>eudicotyledons</taxon>
        <taxon>Gunneridae</taxon>
        <taxon>Pentapetalae</taxon>
        <taxon>asterids</taxon>
        <taxon>lamiids</taxon>
        <taxon>Solanales</taxon>
        <taxon>Solanaceae</taxon>
        <taxon>Solanoideae</taxon>
        <taxon>Solaneae</taxon>
        <taxon>Solanum</taxon>
        <taxon>Solanum subgen. Lycopersicon</taxon>
    </lineage>
</organism>
<dbReference type="Proteomes" id="UP000004994">
    <property type="component" value="Chromosome 8"/>
</dbReference>
<evidence type="ECO:0000256" key="5">
    <source>
        <dbReference type="ARBA" id="ARBA00022840"/>
    </source>
</evidence>
<dbReference type="GO" id="GO:0005524">
    <property type="term" value="F:ATP binding"/>
    <property type="evidence" value="ECO:0007669"/>
    <property type="project" value="UniProtKB-KW"/>
</dbReference>
<dbReference type="Gene3D" id="3.40.50.300">
    <property type="entry name" value="P-loop containing nucleotide triphosphate hydrolases"/>
    <property type="match status" value="1"/>
</dbReference>
<evidence type="ECO:0000256" key="2">
    <source>
        <dbReference type="ARBA" id="ARBA00022741"/>
    </source>
</evidence>
<dbReference type="GO" id="GO:0005634">
    <property type="term" value="C:nucleus"/>
    <property type="evidence" value="ECO:0007669"/>
    <property type="project" value="UniProtKB-SubCell"/>
</dbReference>
<dbReference type="InParanoid" id="K4CKY8"/>
<reference evidence="8" key="2">
    <citation type="submission" date="2015-06" db="UniProtKB">
        <authorList>
            <consortium name="EnsemblPlants"/>
        </authorList>
    </citation>
    <scope>IDENTIFICATION</scope>
    <source>
        <strain evidence="8">cv. Heinz 1706</strain>
    </source>
</reference>
<dbReference type="PANTHER" id="PTHR45821">
    <property type="entry name" value="SNF2 DOMAIN-CONTAINING PROTEIN CLASSY 2-RELATED"/>
    <property type="match status" value="1"/>
</dbReference>
<dbReference type="Gene3D" id="3.40.50.10810">
    <property type="entry name" value="Tandem AAA-ATPase domain"/>
    <property type="match status" value="1"/>
</dbReference>
<dbReference type="PhylomeDB" id="K4CKY8"/>
<dbReference type="GO" id="GO:0004386">
    <property type="term" value="F:helicase activity"/>
    <property type="evidence" value="ECO:0007669"/>
    <property type="project" value="UniProtKB-KW"/>
</dbReference>
<dbReference type="GO" id="GO:0080188">
    <property type="term" value="P:gene silencing by siRNA-directed DNA methylation"/>
    <property type="evidence" value="ECO:0007669"/>
    <property type="project" value="InterPro"/>
</dbReference>
<sequence>MVKLKSWAKSKSVLGIRYDLFRILTGEDGEGYNKELSEILLKFPGLLVCKEGHTARNENNLVWKELKKVETEKRVLISQTPFQNNTKELYNTLSVVSPKIVADLEQKSASLSSLIDKNARALEDLRDIHSPFVHKYSENVKMVSLQGIRDTIIDLKPTELLNRVPENSTPFYEQNLMSLISVHPSFVANKKEFSELESQIKERRCRLYPNIGVKKKFVIQLIRIWGGWKERVIVFSQLLDPLNLIKKQLNSLFSWSLARISLIGASRVVLLDVLWNPSLEQQVISRVYRSGQTKFVHFYCHRNGRLTRSNNKQERYIIPMYFRPGMKKTLHVLCQRITYLNAWLSMRASVIFLKSNLMLFMWCLRHALILVANLQKGVVKQSDLF</sequence>
<evidence type="ECO:0000313" key="8">
    <source>
        <dbReference type="EnsemblPlants" id="Solyc08g061990.1.1"/>
    </source>
</evidence>
<dbReference type="Pfam" id="PF00176">
    <property type="entry name" value="SNF2-rel_dom"/>
    <property type="match status" value="1"/>
</dbReference>
<dbReference type="GO" id="GO:0016787">
    <property type="term" value="F:hydrolase activity"/>
    <property type="evidence" value="ECO:0007669"/>
    <property type="project" value="UniProtKB-KW"/>
</dbReference>
<evidence type="ECO:0000256" key="3">
    <source>
        <dbReference type="ARBA" id="ARBA00022801"/>
    </source>
</evidence>
<accession>K4CKY8</accession>
<keyword evidence="6" id="KW-0539">Nucleus</keyword>
<dbReference type="InterPro" id="IPR000330">
    <property type="entry name" value="SNF2_N"/>
</dbReference>
<feature type="domain" description="SNF2 N-terminal" evidence="7">
    <location>
        <begin position="47"/>
        <end position="147"/>
    </location>
</feature>
<protein>
    <recommendedName>
        <fullName evidence="7">SNF2 N-terminal domain-containing protein</fullName>
    </recommendedName>
</protein>
<keyword evidence="5" id="KW-0067">ATP-binding</keyword>
<keyword evidence="2" id="KW-0547">Nucleotide-binding</keyword>
<dbReference type="InterPro" id="IPR049730">
    <property type="entry name" value="SNF2/RAD54-like_C"/>
</dbReference>
<proteinExistence type="predicted"/>
<evidence type="ECO:0000256" key="6">
    <source>
        <dbReference type="ARBA" id="ARBA00023242"/>
    </source>
</evidence>
<dbReference type="PANTHER" id="PTHR45821:SF24">
    <property type="entry name" value="HELICASE C-TERMINAL DOMAIN-CONTAINING PROTEIN"/>
    <property type="match status" value="1"/>
</dbReference>
<name>K4CKY8_SOLLC</name>
<dbReference type="AlphaFoldDB" id="K4CKY8"/>
<dbReference type="SUPFAM" id="SSF52540">
    <property type="entry name" value="P-loop containing nucleoside triphosphate hydrolases"/>
    <property type="match status" value="1"/>
</dbReference>
<dbReference type="InterPro" id="IPR038718">
    <property type="entry name" value="SNF2-like_sf"/>
</dbReference>
<keyword evidence="9" id="KW-1185">Reference proteome</keyword>
<keyword evidence="3" id="KW-0378">Hydrolase</keyword>
<dbReference type="InterPro" id="IPR027417">
    <property type="entry name" value="P-loop_NTPase"/>
</dbReference>
<keyword evidence="4" id="KW-0347">Helicase</keyword>
<evidence type="ECO:0000256" key="4">
    <source>
        <dbReference type="ARBA" id="ARBA00022806"/>
    </source>
</evidence>
<dbReference type="PaxDb" id="4081-Solyc08g061990.1.1"/>
<dbReference type="eggNOG" id="KOG0390">
    <property type="taxonomic scope" value="Eukaryota"/>
</dbReference>
<evidence type="ECO:0000256" key="1">
    <source>
        <dbReference type="ARBA" id="ARBA00004123"/>
    </source>
</evidence>
<dbReference type="HOGENOM" id="CLU_718462_0_0_1"/>
<evidence type="ECO:0000313" key="9">
    <source>
        <dbReference type="Proteomes" id="UP000004994"/>
    </source>
</evidence>
<dbReference type="InterPro" id="IPR044567">
    <property type="entry name" value="CLSY/DRD1"/>
</dbReference>